<feature type="compositionally biased region" description="Basic residues" evidence="10">
    <location>
        <begin position="134"/>
        <end position="144"/>
    </location>
</feature>
<dbReference type="PROSITE" id="PS01310">
    <property type="entry name" value="FXYD"/>
    <property type="match status" value="1"/>
</dbReference>
<keyword evidence="7 9" id="KW-0406">Ion transport</keyword>
<evidence type="ECO:0000256" key="5">
    <source>
        <dbReference type="ARBA" id="ARBA00022729"/>
    </source>
</evidence>
<dbReference type="Ensembl" id="ENSFCTT00005077613.1">
    <property type="protein sequence ID" value="ENSFCTP00005054271.1"/>
    <property type="gene ID" value="ENSFCTG00005027375.1"/>
</dbReference>
<sequence length="273" mass="28962">MPRLPINVGCCVWCWVISPFPSVYYFGETLALSLCLSRCLPTVPGGKPKSSSWRQIPGAGPPPRRRSPVASGAGSGACLPPPPTPPPPEAPTLTPDAPRSPVTPRRPFPEPGPAEPRPPLPPAPAAPLPPAPALRRRGGGKHARASPTALPPAPPLPAPRTPCVLRGLSPRGPRCADAMEVVLIFLCSLLAPSVLASAAEQEKEKDPFHYDYQTLRIGGLVFAVVLFSVGILLILSRRCKCNFNQKPRAPGDEEVQVENLITANATEPQKAEN</sequence>
<reference evidence="11 12" key="1">
    <citation type="submission" date="2021-02" db="EMBL/GenBank/DDBJ databases">
        <title>Safari Cat Assemblies.</title>
        <authorList>
            <person name="Bredemeyer K.R."/>
            <person name="Murphy W.J."/>
        </authorList>
    </citation>
    <scope>NUCLEOTIDE SEQUENCE [LARGE SCALE GENOMIC DNA]</scope>
</reference>
<accession>A0ABI8A4V0</accession>
<dbReference type="GeneTree" id="ENSGT00940000153062"/>
<reference evidence="11" key="2">
    <citation type="submission" date="2025-08" db="UniProtKB">
        <authorList>
            <consortium name="Ensembl"/>
        </authorList>
    </citation>
    <scope>IDENTIFICATION</scope>
    <source>
        <strain evidence="11">breed Abyssinian</strain>
    </source>
</reference>
<feature type="compositionally biased region" description="Pro residues" evidence="10">
    <location>
        <begin position="149"/>
        <end position="159"/>
    </location>
</feature>
<gene>
    <name evidence="11" type="primary">FXYD6</name>
</gene>
<evidence type="ECO:0000256" key="9">
    <source>
        <dbReference type="RuleBase" id="RU364131"/>
    </source>
</evidence>
<keyword evidence="4 9" id="KW-0812">Transmembrane</keyword>
<dbReference type="Proteomes" id="UP000823872">
    <property type="component" value="Chromosome D1"/>
</dbReference>
<evidence type="ECO:0000256" key="1">
    <source>
        <dbReference type="ARBA" id="ARBA00004479"/>
    </source>
</evidence>
<comment type="subcellular location">
    <subcellularLocation>
        <location evidence="1">Membrane</location>
        <topology evidence="1">Single-pass type I membrane protein</topology>
    </subcellularLocation>
</comment>
<dbReference type="Pfam" id="PF02038">
    <property type="entry name" value="ATP1G1_PLM_MAT8"/>
    <property type="match status" value="1"/>
</dbReference>
<evidence type="ECO:0000313" key="12">
    <source>
        <dbReference type="Proteomes" id="UP000823872"/>
    </source>
</evidence>
<feature type="region of interest" description="Disordered" evidence="10">
    <location>
        <begin position="44"/>
        <end position="159"/>
    </location>
</feature>
<comment type="similarity">
    <text evidence="2 9">Belongs to the FXYD family.</text>
</comment>
<feature type="compositionally biased region" description="Pro residues" evidence="10">
    <location>
        <begin position="104"/>
        <end position="132"/>
    </location>
</feature>
<comment type="caution">
    <text evidence="9">Lacks conserved residue(s) required for the propagation of feature annotation.</text>
</comment>
<reference evidence="11" key="3">
    <citation type="submission" date="2025-09" db="UniProtKB">
        <authorList>
            <consortium name="Ensembl"/>
        </authorList>
    </citation>
    <scope>IDENTIFICATION</scope>
    <source>
        <strain evidence="11">breed Abyssinian</strain>
    </source>
</reference>
<feature type="transmembrane region" description="Helical" evidence="9">
    <location>
        <begin position="175"/>
        <end position="195"/>
    </location>
</feature>
<keyword evidence="5" id="KW-0732">Signal</keyword>
<dbReference type="PANTHER" id="PTHR14132:SF15">
    <property type="entry name" value="FXYD DOMAIN-CONTAINING ION TRANSPORT REGULATOR 6-RELATED"/>
    <property type="match status" value="1"/>
</dbReference>
<keyword evidence="12" id="KW-1185">Reference proteome</keyword>
<evidence type="ECO:0000313" key="11">
    <source>
        <dbReference type="Ensembl" id="ENSFCTP00005054271.1"/>
    </source>
</evidence>
<evidence type="ECO:0000256" key="10">
    <source>
        <dbReference type="SAM" id="MobiDB-lite"/>
    </source>
</evidence>
<keyword evidence="6 9" id="KW-1133">Transmembrane helix</keyword>
<dbReference type="Gene3D" id="1.20.5.780">
    <property type="entry name" value="Single helix bin"/>
    <property type="match status" value="1"/>
</dbReference>
<keyword evidence="3 9" id="KW-0813">Transport</keyword>
<evidence type="ECO:0000256" key="6">
    <source>
        <dbReference type="ARBA" id="ARBA00022989"/>
    </source>
</evidence>
<evidence type="ECO:0000256" key="8">
    <source>
        <dbReference type="ARBA" id="ARBA00023136"/>
    </source>
</evidence>
<evidence type="ECO:0000256" key="4">
    <source>
        <dbReference type="ARBA" id="ARBA00022692"/>
    </source>
</evidence>
<keyword evidence="8 9" id="KW-0472">Membrane</keyword>
<evidence type="ECO:0000256" key="7">
    <source>
        <dbReference type="ARBA" id="ARBA00023065"/>
    </source>
</evidence>
<feature type="transmembrane region" description="Helical" evidence="9">
    <location>
        <begin position="215"/>
        <end position="235"/>
    </location>
</feature>
<name>A0ABI8A4V0_FELCA</name>
<feature type="compositionally biased region" description="Pro residues" evidence="10">
    <location>
        <begin position="79"/>
        <end position="90"/>
    </location>
</feature>
<evidence type="ECO:0000256" key="2">
    <source>
        <dbReference type="ARBA" id="ARBA00005948"/>
    </source>
</evidence>
<dbReference type="PANTHER" id="PTHR14132">
    <property type="entry name" value="SODIUM/POTASSIUM-TRANSPORTING ATPASE SUBUNIT GAMMA"/>
    <property type="match status" value="1"/>
</dbReference>
<evidence type="ECO:0000256" key="3">
    <source>
        <dbReference type="ARBA" id="ARBA00022448"/>
    </source>
</evidence>
<dbReference type="InterPro" id="IPR047297">
    <property type="entry name" value="FXYD_motif"/>
</dbReference>
<organism evidence="11 12">
    <name type="scientific">Felis catus</name>
    <name type="common">Cat</name>
    <name type="synonym">Felis silvestris catus</name>
    <dbReference type="NCBI Taxonomy" id="9685"/>
    <lineage>
        <taxon>Eukaryota</taxon>
        <taxon>Metazoa</taxon>
        <taxon>Chordata</taxon>
        <taxon>Craniata</taxon>
        <taxon>Vertebrata</taxon>
        <taxon>Euteleostomi</taxon>
        <taxon>Mammalia</taxon>
        <taxon>Eutheria</taxon>
        <taxon>Laurasiatheria</taxon>
        <taxon>Carnivora</taxon>
        <taxon>Feliformia</taxon>
        <taxon>Felidae</taxon>
        <taxon>Felinae</taxon>
        <taxon>Felis</taxon>
    </lineage>
</organism>
<proteinExistence type="inferred from homology"/>
<dbReference type="InterPro" id="IPR000272">
    <property type="entry name" value="Ion-transport_regulator_FXYD"/>
</dbReference>
<protein>
    <recommendedName>
        <fullName evidence="9">FXYD domain-containing ion transport regulator</fullName>
    </recommendedName>
</protein>